<organism evidence="2 3">
    <name type="scientific">Henosepilachna vigintioctopunctata</name>
    <dbReference type="NCBI Taxonomy" id="420089"/>
    <lineage>
        <taxon>Eukaryota</taxon>
        <taxon>Metazoa</taxon>
        <taxon>Ecdysozoa</taxon>
        <taxon>Arthropoda</taxon>
        <taxon>Hexapoda</taxon>
        <taxon>Insecta</taxon>
        <taxon>Pterygota</taxon>
        <taxon>Neoptera</taxon>
        <taxon>Endopterygota</taxon>
        <taxon>Coleoptera</taxon>
        <taxon>Polyphaga</taxon>
        <taxon>Cucujiformia</taxon>
        <taxon>Coccinelloidea</taxon>
        <taxon>Coccinellidae</taxon>
        <taxon>Epilachninae</taxon>
        <taxon>Epilachnini</taxon>
        <taxon>Henosepilachna</taxon>
    </lineage>
</organism>
<keyword evidence="3" id="KW-1185">Reference proteome</keyword>
<evidence type="ECO:0000313" key="3">
    <source>
        <dbReference type="Proteomes" id="UP001431783"/>
    </source>
</evidence>
<proteinExistence type="predicted"/>
<comment type="caution">
    <text evidence="2">The sequence shown here is derived from an EMBL/GenBank/DDBJ whole genome shotgun (WGS) entry which is preliminary data.</text>
</comment>
<accession>A0AAW1V465</accession>
<feature type="region of interest" description="Disordered" evidence="1">
    <location>
        <begin position="76"/>
        <end position="111"/>
    </location>
</feature>
<name>A0AAW1V465_9CUCU</name>
<dbReference type="Proteomes" id="UP001431783">
    <property type="component" value="Unassembled WGS sequence"/>
</dbReference>
<sequence>MAPRNIFSNGIQYKKRLEIDQVSSRRSNPAFQEDQRYFWKIEKSENGGILKTTRSSRQVVYYKIMVQPRQECELSVRMPPGAHRPGDLARPLVYPVAPRPRRSAHQERGSL</sequence>
<evidence type="ECO:0000313" key="2">
    <source>
        <dbReference type="EMBL" id="KAK9889868.1"/>
    </source>
</evidence>
<reference evidence="2 3" key="1">
    <citation type="submission" date="2023-03" db="EMBL/GenBank/DDBJ databases">
        <title>Genome insight into feeding habits of ladybird beetles.</title>
        <authorList>
            <person name="Li H.-S."/>
            <person name="Huang Y.-H."/>
            <person name="Pang H."/>
        </authorList>
    </citation>
    <scope>NUCLEOTIDE SEQUENCE [LARGE SCALE GENOMIC DNA]</scope>
    <source>
        <strain evidence="2">SYSU_2023b</strain>
        <tissue evidence="2">Whole body</tissue>
    </source>
</reference>
<gene>
    <name evidence="2" type="ORF">WA026_008668</name>
</gene>
<evidence type="ECO:0000256" key="1">
    <source>
        <dbReference type="SAM" id="MobiDB-lite"/>
    </source>
</evidence>
<dbReference type="EMBL" id="JARQZJ010000124">
    <property type="protein sequence ID" value="KAK9889868.1"/>
    <property type="molecule type" value="Genomic_DNA"/>
</dbReference>
<dbReference type="AlphaFoldDB" id="A0AAW1V465"/>
<protein>
    <submittedName>
        <fullName evidence="2">Uncharacterized protein</fullName>
    </submittedName>
</protein>